<proteinExistence type="predicted"/>
<evidence type="ECO:0000256" key="6">
    <source>
        <dbReference type="ARBA" id="ARBA00022683"/>
    </source>
</evidence>
<dbReference type="Pfam" id="PF03610">
    <property type="entry name" value="EIIA-man"/>
    <property type="match status" value="1"/>
</dbReference>
<organism evidence="9 10">
    <name type="scientific">Advenella kashmirensis</name>
    <dbReference type="NCBI Taxonomy" id="310575"/>
    <lineage>
        <taxon>Bacteria</taxon>
        <taxon>Pseudomonadati</taxon>
        <taxon>Pseudomonadota</taxon>
        <taxon>Betaproteobacteria</taxon>
        <taxon>Burkholderiales</taxon>
        <taxon>Alcaligenaceae</taxon>
    </lineage>
</organism>
<keyword evidence="6" id="KW-0598">Phosphotransferase system</keyword>
<dbReference type="Proteomes" id="UP000264036">
    <property type="component" value="Unassembled WGS sequence"/>
</dbReference>
<keyword evidence="3" id="KW-0963">Cytoplasm</keyword>
<evidence type="ECO:0000313" key="10">
    <source>
        <dbReference type="Proteomes" id="UP000264036"/>
    </source>
</evidence>
<dbReference type="PANTHER" id="PTHR33799">
    <property type="entry name" value="PTS PERMEASE-RELATED-RELATED"/>
    <property type="match status" value="1"/>
</dbReference>
<name>A0A356LH22_9BURK</name>
<evidence type="ECO:0000256" key="4">
    <source>
        <dbReference type="ARBA" id="ARBA00022597"/>
    </source>
</evidence>
<keyword evidence="7" id="KW-0418">Kinase</keyword>
<dbReference type="InterPro" id="IPR033887">
    <property type="entry name" value="PTS_IIA_man"/>
</dbReference>
<keyword evidence="5" id="KW-0808">Transferase</keyword>
<comment type="subcellular location">
    <subcellularLocation>
        <location evidence="1">Cytoplasm</location>
    </subcellularLocation>
</comment>
<dbReference type="GO" id="GO:0016301">
    <property type="term" value="F:kinase activity"/>
    <property type="evidence" value="ECO:0007669"/>
    <property type="project" value="UniProtKB-KW"/>
</dbReference>
<dbReference type="GO" id="GO:0016020">
    <property type="term" value="C:membrane"/>
    <property type="evidence" value="ECO:0007669"/>
    <property type="project" value="InterPro"/>
</dbReference>
<dbReference type="InterPro" id="IPR036662">
    <property type="entry name" value="PTS_EIIA_man-typ_sf"/>
</dbReference>
<feature type="domain" description="PTS EIIA type-4" evidence="8">
    <location>
        <begin position="1"/>
        <end position="128"/>
    </location>
</feature>
<evidence type="ECO:0000256" key="7">
    <source>
        <dbReference type="ARBA" id="ARBA00022777"/>
    </source>
</evidence>
<dbReference type="InterPro" id="IPR051471">
    <property type="entry name" value="Bacterial_PTS_sugar_comp"/>
</dbReference>
<protein>
    <submittedName>
        <fullName evidence="9">PTS sugar transporter subunit IIA</fullName>
    </submittedName>
</protein>
<evidence type="ECO:0000256" key="3">
    <source>
        <dbReference type="ARBA" id="ARBA00022490"/>
    </source>
</evidence>
<dbReference type="CDD" id="cd00006">
    <property type="entry name" value="PTS_IIA_man"/>
    <property type="match status" value="1"/>
</dbReference>
<keyword evidence="4 9" id="KW-0762">Sugar transport</keyword>
<evidence type="ECO:0000259" key="8">
    <source>
        <dbReference type="PROSITE" id="PS51096"/>
    </source>
</evidence>
<reference evidence="9 10" key="1">
    <citation type="journal article" date="2018" name="Nat. Biotechnol.">
        <title>A standardized bacterial taxonomy based on genome phylogeny substantially revises the tree of life.</title>
        <authorList>
            <person name="Parks D.H."/>
            <person name="Chuvochina M."/>
            <person name="Waite D.W."/>
            <person name="Rinke C."/>
            <person name="Skarshewski A."/>
            <person name="Chaumeil P.A."/>
            <person name="Hugenholtz P."/>
        </authorList>
    </citation>
    <scope>NUCLEOTIDE SEQUENCE [LARGE SCALE GENOMIC DNA]</scope>
    <source>
        <strain evidence="9">UBA10707</strain>
    </source>
</reference>
<dbReference type="GO" id="GO:0005737">
    <property type="term" value="C:cytoplasm"/>
    <property type="evidence" value="ECO:0007669"/>
    <property type="project" value="UniProtKB-SubCell"/>
</dbReference>
<dbReference type="PROSITE" id="PS51096">
    <property type="entry name" value="PTS_EIIA_TYPE_4"/>
    <property type="match status" value="1"/>
</dbReference>
<dbReference type="Gene3D" id="3.40.50.510">
    <property type="entry name" value="Phosphotransferase system, mannose-type IIA component"/>
    <property type="match status" value="1"/>
</dbReference>
<gene>
    <name evidence="9" type="ORF">DD666_12065</name>
</gene>
<dbReference type="InterPro" id="IPR004701">
    <property type="entry name" value="PTS_EIIA_man-typ"/>
</dbReference>
<evidence type="ECO:0000256" key="1">
    <source>
        <dbReference type="ARBA" id="ARBA00004496"/>
    </source>
</evidence>
<evidence type="ECO:0000256" key="5">
    <source>
        <dbReference type="ARBA" id="ARBA00022679"/>
    </source>
</evidence>
<dbReference type="SUPFAM" id="SSF53062">
    <property type="entry name" value="PTS system fructose IIA component-like"/>
    <property type="match status" value="1"/>
</dbReference>
<accession>A0A356LH22</accession>
<sequence>MTTLALIAHTPLASALSECAQHVLGQIDNYVFFDIEPDVDPESKAQELIAQLKAMLGPDQQVLILSDLGGATPANIGARVVRQLQDAGVKAHILSGTNACMLLNAVRYRDQPMDELCQSIFEGGKKGMKCVDLAPND</sequence>
<dbReference type="PANTHER" id="PTHR33799:SF1">
    <property type="entry name" value="PTS SYSTEM MANNOSE-SPECIFIC EIIAB COMPONENT-RELATED"/>
    <property type="match status" value="1"/>
</dbReference>
<evidence type="ECO:0000313" key="9">
    <source>
        <dbReference type="EMBL" id="HBP30139.1"/>
    </source>
</evidence>
<dbReference type="EMBL" id="DOEK01000029">
    <property type="protein sequence ID" value="HBP30139.1"/>
    <property type="molecule type" value="Genomic_DNA"/>
</dbReference>
<evidence type="ECO:0000256" key="2">
    <source>
        <dbReference type="ARBA" id="ARBA00022448"/>
    </source>
</evidence>
<keyword evidence="2" id="KW-0813">Transport</keyword>
<dbReference type="GO" id="GO:0009401">
    <property type="term" value="P:phosphoenolpyruvate-dependent sugar phosphotransferase system"/>
    <property type="evidence" value="ECO:0007669"/>
    <property type="project" value="UniProtKB-KW"/>
</dbReference>
<comment type="caution">
    <text evidence="9">The sequence shown here is derived from an EMBL/GenBank/DDBJ whole genome shotgun (WGS) entry which is preliminary data.</text>
</comment>
<dbReference type="AlphaFoldDB" id="A0A356LH22"/>